<dbReference type="Proteomes" id="UP001172159">
    <property type="component" value="Unassembled WGS sequence"/>
</dbReference>
<organism evidence="1 2">
    <name type="scientific">Apiosordaria backusii</name>
    <dbReference type="NCBI Taxonomy" id="314023"/>
    <lineage>
        <taxon>Eukaryota</taxon>
        <taxon>Fungi</taxon>
        <taxon>Dikarya</taxon>
        <taxon>Ascomycota</taxon>
        <taxon>Pezizomycotina</taxon>
        <taxon>Sordariomycetes</taxon>
        <taxon>Sordariomycetidae</taxon>
        <taxon>Sordariales</taxon>
        <taxon>Lasiosphaeriaceae</taxon>
        <taxon>Apiosordaria</taxon>
    </lineage>
</organism>
<evidence type="ECO:0000313" key="1">
    <source>
        <dbReference type="EMBL" id="KAK0729437.1"/>
    </source>
</evidence>
<comment type="caution">
    <text evidence="1">The sequence shown here is derived from an EMBL/GenBank/DDBJ whole genome shotgun (WGS) entry which is preliminary data.</text>
</comment>
<gene>
    <name evidence="1" type="ORF">B0T21DRAFT_291918</name>
</gene>
<proteinExistence type="predicted"/>
<dbReference type="AlphaFoldDB" id="A0AA40B8A1"/>
<evidence type="ECO:0000313" key="2">
    <source>
        <dbReference type="Proteomes" id="UP001172159"/>
    </source>
</evidence>
<protein>
    <submittedName>
        <fullName evidence="1">Uncharacterized protein</fullName>
    </submittedName>
</protein>
<reference evidence="1" key="1">
    <citation type="submission" date="2023-06" db="EMBL/GenBank/DDBJ databases">
        <title>Genome-scale phylogeny and comparative genomics of the fungal order Sordariales.</title>
        <authorList>
            <consortium name="Lawrence Berkeley National Laboratory"/>
            <person name="Hensen N."/>
            <person name="Bonometti L."/>
            <person name="Westerberg I."/>
            <person name="Brannstrom I.O."/>
            <person name="Guillou S."/>
            <person name="Cros-Aarteil S."/>
            <person name="Calhoun S."/>
            <person name="Haridas S."/>
            <person name="Kuo A."/>
            <person name="Mondo S."/>
            <person name="Pangilinan J."/>
            <person name="Riley R."/>
            <person name="Labutti K."/>
            <person name="Andreopoulos B."/>
            <person name="Lipzen A."/>
            <person name="Chen C."/>
            <person name="Yanf M."/>
            <person name="Daum C."/>
            <person name="Ng V."/>
            <person name="Clum A."/>
            <person name="Steindorff A."/>
            <person name="Ohm R."/>
            <person name="Martin F."/>
            <person name="Silar P."/>
            <person name="Natvig D."/>
            <person name="Lalanne C."/>
            <person name="Gautier V."/>
            <person name="Ament-Velasquez S.L."/>
            <person name="Kruys A."/>
            <person name="Hutchinson M.I."/>
            <person name="Powell A.J."/>
            <person name="Barry K."/>
            <person name="Miller A.N."/>
            <person name="Grigoriev I.V."/>
            <person name="Debuchy R."/>
            <person name="Gladieux P."/>
            <person name="Thoren M.H."/>
            <person name="Johannesson H."/>
        </authorList>
    </citation>
    <scope>NUCLEOTIDE SEQUENCE</scope>
    <source>
        <strain evidence="1">CBS 540.89</strain>
    </source>
</reference>
<keyword evidence="2" id="KW-1185">Reference proteome</keyword>
<name>A0AA40B8A1_9PEZI</name>
<sequence>MHAVPTDDALTVYIWQAITRTSSLKPNSTPTLGRAADVRWCLNIGTCNISKPRAEYDILSLATPGAGSVAI</sequence>
<dbReference type="EMBL" id="JAUKTV010000009">
    <property type="protein sequence ID" value="KAK0729437.1"/>
    <property type="molecule type" value="Genomic_DNA"/>
</dbReference>
<accession>A0AA40B8A1</accession>